<sequence>MKSQLTFRLRGERQRPAEGSSEGRAAGGGDGVTTPFRVPLMDRLCDAGLDLVVVRPARQRQAARPRFDTRPKVANCRALDDIGCLQHPSRRGHRPVDIGMSRQDAKRAMEATGHSVDPSSGWRTPRFSRCWQTRSRPTSTGPAGLRRSK</sequence>
<reference evidence="2" key="1">
    <citation type="submission" date="2020-02" db="EMBL/GenBank/DDBJ databases">
        <authorList>
            <person name="Meier V. D."/>
        </authorList>
    </citation>
    <scope>NUCLEOTIDE SEQUENCE</scope>
    <source>
        <strain evidence="2">AVDCRST_MAG67</strain>
    </source>
</reference>
<feature type="region of interest" description="Disordered" evidence="1">
    <location>
        <begin position="85"/>
        <end position="149"/>
    </location>
</feature>
<dbReference type="AlphaFoldDB" id="A0A6J4S7I4"/>
<accession>A0A6J4S7I4</accession>
<organism evidence="2">
    <name type="scientific">uncultured Solirubrobacteraceae bacterium</name>
    <dbReference type="NCBI Taxonomy" id="1162706"/>
    <lineage>
        <taxon>Bacteria</taxon>
        <taxon>Bacillati</taxon>
        <taxon>Actinomycetota</taxon>
        <taxon>Thermoleophilia</taxon>
        <taxon>Solirubrobacterales</taxon>
        <taxon>Solirubrobacteraceae</taxon>
        <taxon>environmental samples</taxon>
    </lineage>
</organism>
<evidence type="ECO:0000313" key="2">
    <source>
        <dbReference type="EMBL" id="CAA9491513.1"/>
    </source>
</evidence>
<dbReference type="EMBL" id="CADCVQ010000063">
    <property type="protein sequence ID" value="CAA9491513.1"/>
    <property type="molecule type" value="Genomic_DNA"/>
</dbReference>
<evidence type="ECO:0000256" key="1">
    <source>
        <dbReference type="SAM" id="MobiDB-lite"/>
    </source>
</evidence>
<feature type="compositionally biased region" description="Polar residues" evidence="1">
    <location>
        <begin position="130"/>
        <end position="141"/>
    </location>
</feature>
<gene>
    <name evidence="2" type="ORF">AVDCRST_MAG67-1407</name>
</gene>
<proteinExistence type="predicted"/>
<feature type="region of interest" description="Disordered" evidence="1">
    <location>
        <begin position="1"/>
        <end position="34"/>
    </location>
</feature>
<name>A0A6J4S7I4_9ACTN</name>
<protein>
    <submittedName>
        <fullName evidence="2">Uncharacterized protein</fullName>
    </submittedName>
</protein>